<proteinExistence type="predicted"/>
<name>A0AAV4QST9_CAEEX</name>
<protein>
    <submittedName>
        <fullName evidence="1">Uncharacterized protein</fullName>
    </submittedName>
</protein>
<dbReference type="Proteomes" id="UP001054945">
    <property type="component" value="Unassembled WGS sequence"/>
</dbReference>
<dbReference type="EMBL" id="BPLR01006641">
    <property type="protein sequence ID" value="GIY11391.1"/>
    <property type="molecule type" value="Genomic_DNA"/>
</dbReference>
<comment type="caution">
    <text evidence="1">The sequence shown here is derived from an EMBL/GenBank/DDBJ whole genome shotgun (WGS) entry which is preliminary data.</text>
</comment>
<reference evidence="1 2" key="1">
    <citation type="submission" date="2021-06" db="EMBL/GenBank/DDBJ databases">
        <title>Caerostris extrusa draft genome.</title>
        <authorList>
            <person name="Kono N."/>
            <person name="Arakawa K."/>
        </authorList>
    </citation>
    <scope>NUCLEOTIDE SEQUENCE [LARGE SCALE GENOMIC DNA]</scope>
</reference>
<gene>
    <name evidence="1" type="ORF">CEXT_56931</name>
</gene>
<evidence type="ECO:0000313" key="1">
    <source>
        <dbReference type="EMBL" id="GIY11391.1"/>
    </source>
</evidence>
<sequence length="66" mass="7456">MHPKSNRSLRMWRTSAHRSAMMGLCSGIPFMIRDDSSARDGEWHWLGVECQGAGMARVRMAMCENG</sequence>
<accession>A0AAV4QST9</accession>
<dbReference type="AlphaFoldDB" id="A0AAV4QST9"/>
<evidence type="ECO:0000313" key="2">
    <source>
        <dbReference type="Proteomes" id="UP001054945"/>
    </source>
</evidence>
<keyword evidence="2" id="KW-1185">Reference proteome</keyword>
<organism evidence="1 2">
    <name type="scientific">Caerostris extrusa</name>
    <name type="common">Bark spider</name>
    <name type="synonym">Caerostris bankana</name>
    <dbReference type="NCBI Taxonomy" id="172846"/>
    <lineage>
        <taxon>Eukaryota</taxon>
        <taxon>Metazoa</taxon>
        <taxon>Ecdysozoa</taxon>
        <taxon>Arthropoda</taxon>
        <taxon>Chelicerata</taxon>
        <taxon>Arachnida</taxon>
        <taxon>Araneae</taxon>
        <taxon>Araneomorphae</taxon>
        <taxon>Entelegynae</taxon>
        <taxon>Araneoidea</taxon>
        <taxon>Araneidae</taxon>
        <taxon>Caerostris</taxon>
    </lineage>
</organism>